<protein>
    <recommendedName>
        <fullName evidence="3">MEDS domain-containing protein</fullName>
    </recommendedName>
</protein>
<evidence type="ECO:0000313" key="1">
    <source>
        <dbReference type="EMBL" id="KEZ85254.1"/>
    </source>
</evidence>
<dbReference type="EMBL" id="JPMD01000038">
    <property type="protein sequence ID" value="KEZ85254.1"/>
    <property type="molecule type" value="Genomic_DNA"/>
</dbReference>
<dbReference type="STRING" id="318464.IO99_15095"/>
<evidence type="ECO:0000313" key="2">
    <source>
        <dbReference type="Proteomes" id="UP000028542"/>
    </source>
</evidence>
<dbReference type="RefSeq" id="WP_035134653.1">
    <property type="nucleotide sequence ID" value="NZ_JPMD01000038.1"/>
</dbReference>
<comment type="caution">
    <text evidence="1">The sequence shown here is derived from an EMBL/GenBank/DDBJ whole genome shotgun (WGS) entry which is preliminary data.</text>
</comment>
<reference evidence="1 2" key="1">
    <citation type="submission" date="2014-07" db="EMBL/GenBank/DDBJ databases">
        <title>Draft genome of Clostridium sulfidigenes 113A isolated from sediments associated with methane hydrate from Krishna Godavari basin.</title>
        <authorList>
            <person name="Honkalas V.S."/>
            <person name="Dabir A.P."/>
            <person name="Arora P."/>
            <person name="Dhakephalkar P.K."/>
        </authorList>
    </citation>
    <scope>NUCLEOTIDE SEQUENCE [LARGE SCALE GENOMIC DNA]</scope>
    <source>
        <strain evidence="1 2">113A</strain>
    </source>
</reference>
<dbReference type="AlphaFoldDB" id="A0A084J8H0"/>
<sequence>MNNRENLKKEIIEFIKSDNEKIMFITGTHQYEKHMEVLRTLNKNVKDGVKVLFRINGKDNINSIFQHKLKSEKLNTRIKIGNLRMYIDTINKMSWKGEKYNVSILYPVDSICRKNEEQRKEILDDLIKNTVNKVFIVSWTDLYDYSWLDEFGIDRKVVFDAEEEDPAYHGRVLDNINRVK</sequence>
<organism evidence="1 2">
    <name type="scientific">Clostridium sulfidigenes</name>
    <dbReference type="NCBI Taxonomy" id="318464"/>
    <lineage>
        <taxon>Bacteria</taxon>
        <taxon>Bacillati</taxon>
        <taxon>Bacillota</taxon>
        <taxon>Clostridia</taxon>
        <taxon>Eubacteriales</taxon>
        <taxon>Clostridiaceae</taxon>
        <taxon>Clostridium</taxon>
    </lineage>
</organism>
<gene>
    <name evidence="1" type="ORF">IO99_15095</name>
</gene>
<dbReference type="eggNOG" id="ENOG5032TKV">
    <property type="taxonomic scope" value="Bacteria"/>
</dbReference>
<evidence type="ECO:0008006" key="3">
    <source>
        <dbReference type="Google" id="ProtNLM"/>
    </source>
</evidence>
<dbReference type="Proteomes" id="UP000028542">
    <property type="component" value="Unassembled WGS sequence"/>
</dbReference>
<proteinExistence type="predicted"/>
<accession>A0A084J8H0</accession>
<name>A0A084J8H0_9CLOT</name>
<keyword evidence="2" id="KW-1185">Reference proteome</keyword>